<dbReference type="Gene3D" id="3.30.465.10">
    <property type="match status" value="1"/>
</dbReference>
<dbReference type="InterPro" id="IPR010031">
    <property type="entry name" value="FAD_lactone_oxidase-like"/>
</dbReference>
<dbReference type="PANTHER" id="PTHR43762:SF1">
    <property type="entry name" value="D-ARABINONO-1,4-LACTONE OXIDASE"/>
    <property type="match status" value="1"/>
</dbReference>
<sequence length="438" mass="48719">MVSSKPPRKVSWSNWAGNQSVDNVSLFKPRTEEEIQRAVQFAIANKLRVKAVGSGHSFTAIALSRDVLLDLSDYDAVIAIDNLANTVTVQAGIQLSKMNLILQSNGLAMQNLGDITYQTIAGAISTSTHGTGIKLTGIANQVVALRLVLADSSVVDCSATSNAELFNCARVGLGALGVISTVTLQLVPAFNLAVIEQPMRVDELLENLDHHIADNDHFEFFWVPHTGWALTKRNNRTLDATKPMGKMSHWYSKTLMENYAFGAVCMLGRARPSLIPKLAKALPASGRNEYSDSSFKVFASKRIVKFYEMEYAIPREACAEALNRVRRLVKDSGFFLNFPVEVRFTAPDEIPLSTASNRESAYIAVHIYKGMDFVPYFKAVESIMNSYQGRPHWGKLHFQNSETLAPRYPKWDLFQSVRNQVDQDRLFSNSYLETVLGK</sequence>
<dbReference type="Pfam" id="PF04030">
    <property type="entry name" value="ALO"/>
    <property type="match status" value="1"/>
</dbReference>
<dbReference type="PROSITE" id="PS51387">
    <property type="entry name" value="FAD_PCMH"/>
    <property type="match status" value="1"/>
</dbReference>
<dbReference type="Gene3D" id="1.10.45.10">
    <property type="entry name" value="Vanillyl-alcohol Oxidase, Chain A, domain 4"/>
    <property type="match status" value="1"/>
</dbReference>
<accession>A0A6J6H262</accession>
<dbReference type="AlphaFoldDB" id="A0A6J6H262"/>
<dbReference type="GO" id="GO:0080049">
    <property type="term" value="F:L-gulono-1,4-lactone dehydrogenase activity"/>
    <property type="evidence" value="ECO:0007669"/>
    <property type="project" value="TreeGrafter"/>
</dbReference>
<dbReference type="InterPro" id="IPR016171">
    <property type="entry name" value="Vanillyl_alc_oxidase_C-sub2"/>
</dbReference>
<dbReference type="PIRSF" id="PIRSF000136">
    <property type="entry name" value="LGO_GLO"/>
    <property type="match status" value="1"/>
</dbReference>
<dbReference type="Gene3D" id="3.30.70.2520">
    <property type="match status" value="1"/>
</dbReference>
<dbReference type="InterPro" id="IPR006094">
    <property type="entry name" value="Oxid_FAD_bind_N"/>
</dbReference>
<dbReference type="InterPro" id="IPR016167">
    <property type="entry name" value="FAD-bd_PCMH_sub1"/>
</dbReference>
<dbReference type="GO" id="GO:0016020">
    <property type="term" value="C:membrane"/>
    <property type="evidence" value="ECO:0007669"/>
    <property type="project" value="InterPro"/>
</dbReference>
<dbReference type="Pfam" id="PF01565">
    <property type="entry name" value="FAD_binding_4"/>
    <property type="match status" value="1"/>
</dbReference>
<gene>
    <name evidence="3" type="ORF">UFOPK1826_01082</name>
</gene>
<proteinExistence type="predicted"/>
<dbReference type="NCBIfam" id="TIGR01679">
    <property type="entry name" value="bact_FAD_ox"/>
    <property type="match status" value="1"/>
</dbReference>
<dbReference type="InterPro" id="IPR007173">
    <property type="entry name" value="ALO_C"/>
</dbReference>
<evidence type="ECO:0000256" key="1">
    <source>
        <dbReference type="ARBA" id="ARBA00023002"/>
    </source>
</evidence>
<reference evidence="3" key="1">
    <citation type="submission" date="2020-05" db="EMBL/GenBank/DDBJ databases">
        <authorList>
            <person name="Chiriac C."/>
            <person name="Salcher M."/>
            <person name="Ghai R."/>
            <person name="Kavagutti S V."/>
        </authorList>
    </citation>
    <scope>NUCLEOTIDE SEQUENCE</scope>
</reference>
<evidence type="ECO:0000259" key="2">
    <source>
        <dbReference type="PROSITE" id="PS51387"/>
    </source>
</evidence>
<dbReference type="GO" id="GO:0071949">
    <property type="term" value="F:FAD binding"/>
    <property type="evidence" value="ECO:0007669"/>
    <property type="project" value="InterPro"/>
</dbReference>
<protein>
    <submittedName>
        <fullName evidence="3">Unannotated protein</fullName>
    </submittedName>
</protein>
<dbReference type="PANTHER" id="PTHR43762">
    <property type="entry name" value="L-GULONOLACTONE OXIDASE"/>
    <property type="match status" value="1"/>
</dbReference>
<dbReference type="EMBL" id="CAEZUN010000141">
    <property type="protein sequence ID" value="CAB4607787.1"/>
    <property type="molecule type" value="Genomic_DNA"/>
</dbReference>
<organism evidence="3">
    <name type="scientific">freshwater metagenome</name>
    <dbReference type="NCBI Taxonomy" id="449393"/>
    <lineage>
        <taxon>unclassified sequences</taxon>
        <taxon>metagenomes</taxon>
        <taxon>ecological metagenomes</taxon>
    </lineage>
</organism>
<dbReference type="Gene3D" id="3.30.43.10">
    <property type="entry name" value="Uridine Diphospho-n-acetylenolpyruvylglucosamine Reductase, domain 2"/>
    <property type="match status" value="1"/>
</dbReference>
<dbReference type="GO" id="GO:0003885">
    <property type="term" value="F:D-arabinono-1,4-lactone oxidase activity"/>
    <property type="evidence" value="ECO:0007669"/>
    <property type="project" value="InterPro"/>
</dbReference>
<dbReference type="InterPro" id="IPR036318">
    <property type="entry name" value="FAD-bd_PCMH-like_sf"/>
</dbReference>
<feature type="domain" description="FAD-binding PCMH-type" evidence="2">
    <location>
        <begin position="19"/>
        <end position="189"/>
    </location>
</feature>
<dbReference type="SUPFAM" id="SSF56176">
    <property type="entry name" value="FAD-binding/transporter-associated domain-like"/>
    <property type="match status" value="1"/>
</dbReference>
<keyword evidence="1" id="KW-0560">Oxidoreductase</keyword>
<dbReference type="InterPro" id="IPR016169">
    <property type="entry name" value="FAD-bd_PCMH_sub2"/>
</dbReference>
<dbReference type="InterPro" id="IPR016166">
    <property type="entry name" value="FAD-bd_PCMH"/>
</dbReference>
<evidence type="ECO:0000313" key="3">
    <source>
        <dbReference type="EMBL" id="CAB4607787.1"/>
    </source>
</evidence>
<name>A0A6J6H262_9ZZZZ</name>